<reference evidence="3 4" key="1">
    <citation type="journal article" date="2014" name="Genome Biol. Evol.">
        <title>Comparative genomics and transcriptomics analyses reveal divergent lifestyle features of nematode endoparasitic fungus Hirsutella minnesotensis.</title>
        <authorList>
            <person name="Lai Y."/>
            <person name="Liu K."/>
            <person name="Zhang X."/>
            <person name="Zhang X."/>
            <person name="Li K."/>
            <person name="Wang N."/>
            <person name="Shu C."/>
            <person name="Wu Y."/>
            <person name="Wang C."/>
            <person name="Bushley K.E."/>
            <person name="Xiang M."/>
            <person name="Liu X."/>
        </authorList>
    </citation>
    <scope>NUCLEOTIDE SEQUENCE [LARGE SCALE GENOMIC DNA]</scope>
    <source>
        <strain evidence="3 4">3608</strain>
    </source>
</reference>
<dbReference type="EMBL" id="KQ030820">
    <property type="protein sequence ID" value="KJZ68752.1"/>
    <property type="molecule type" value="Genomic_DNA"/>
</dbReference>
<dbReference type="InterPro" id="IPR014942">
    <property type="entry name" value="AbiEii"/>
</dbReference>
<gene>
    <name evidence="3" type="ORF">HIM_11861</name>
</gene>
<keyword evidence="4" id="KW-1185">Reference proteome</keyword>
<dbReference type="Pfam" id="PF08843">
    <property type="entry name" value="AbiEii"/>
    <property type="match status" value="1"/>
</dbReference>
<feature type="compositionally biased region" description="Basic and acidic residues" evidence="1">
    <location>
        <begin position="265"/>
        <end position="275"/>
    </location>
</feature>
<evidence type="ECO:0008006" key="5">
    <source>
        <dbReference type="Google" id="ProtNLM"/>
    </source>
</evidence>
<dbReference type="OrthoDB" id="5421247at2759"/>
<proteinExistence type="predicted"/>
<feature type="region of interest" description="Disordered" evidence="1">
    <location>
        <begin position="220"/>
        <end position="331"/>
    </location>
</feature>
<keyword evidence="2" id="KW-0732">Signal</keyword>
<feature type="signal peptide" evidence="2">
    <location>
        <begin position="1"/>
        <end position="26"/>
    </location>
</feature>
<feature type="compositionally biased region" description="Acidic residues" evidence="1">
    <location>
        <begin position="277"/>
        <end position="291"/>
    </location>
</feature>
<dbReference type="AlphaFoldDB" id="A0A0F7ZWC9"/>
<evidence type="ECO:0000313" key="4">
    <source>
        <dbReference type="Proteomes" id="UP000054481"/>
    </source>
</evidence>
<evidence type="ECO:0000256" key="2">
    <source>
        <dbReference type="SAM" id="SignalP"/>
    </source>
</evidence>
<sequence>MKAPWLLLVKWTTILLLLESAPPTAGQSIPRPEDSQRLSFPELDRAASDVIQRLKSIYPNGKVAVLGGAAIEKYLPGHRSTRDIDIYQTIGSSLDIKKELLKDPRFYTRQTMTDNIDVTRKEYLFYRNANGKNIEIDLPGKQILTFDPASAKVLRDIPAGTVPYISVDELVISKIESSRRRPEAAKKALDISDAKALLEKYPETTFTTENHRQVVETFLSEHNRPSQQKPPCKGDSDCPPGQSPPDSGEQGPKDASKPSGPGNGKDGDDKEKTTEQENGDGDSEQAPETQEDERCKSGTFKGSIRDRERDRQRGKRPGTTWRQRARCKTMP</sequence>
<dbReference type="Proteomes" id="UP000054481">
    <property type="component" value="Unassembled WGS sequence"/>
</dbReference>
<evidence type="ECO:0000313" key="3">
    <source>
        <dbReference type="EMBL" id="KJZ68752.1"/>
    </source>
</evidence>
<organism evidence="3 4">
    <name type="scientific">Hirsutella minnesotensis 3608</name>
    <dbReference type="NCBI Taxonomy" id="1043627"/>
    <lineage>
        <taxon>Eukaryota</taxon>
        <taxon>Fungi</taxon>
        <taxon>Dikarya</taxon>
        <taxon>Ascomycota</taxon>
        <taxon>Pezizomycotina</taxon>
        <taxon>Sordariomycetes</taxon>
        <taxon>Hypocreomycetidae</taxon>
        <taxon>Hypocreales</taxon>
        <taxon>Ophiocordycipitaceae</taxon>
        <taxon>Hirsutella</taxon>
    </lineage>
</organism>
<evidence type="ECO:0000256" key="1">
    <source>
        <dbReference type="SAM" id="MobiDB-lite"/>
    </source>
</evidence>
<accession>A0A0F7ZWC9</accession>
<protein>
    <recommendedName>
        <fullName evidence="5">Nucleotidyl transferase AbiEii/AbiGii toxin family protein</fullName>
    </recommendedName>
</protein>
<feature type="chain" id="PRO_5002526379" description="Nucleotidyl transferase AbiEii/AbiGii toxin family protein" evidence="2">
    <location>
        <begin position="27"/>
        <end position="331"/>
    </location>
</feature>
<name>A0A0F7ZWC9_9HYPO</name>